<dbReference type="PRINTS" id="PR00813">
    <property type="entry name" value="BCTERIALGSPG"/>
</dbReference>
<dbReference type="InterPro" id="IPR013545">
    <property type="entry name" value="T2SS_protein-GspG_C"/>
</dbReference>
<keyword evidence="3" id="KW-0472">Membrane</keyword>
<evidence type="ECO:0000313" key="5">
    <source>
        <dbReference type="EMBL" id="SMP63343.1"/>
    </source>
</evidence>
<sequence>MPIRTMPIPSISSTPVNSSAPSATCMPRSTESTQRLRRRARRMTQGQNTSASSRRGFTLLELMLVLSILVVIGGIVVVNVSGAKSDADIKATQTQLNSLKSNIVYYKLKMNELPESLDNLRDGPSDSSKKAKWVDSIIESIPTDAWGNSFDMSVKGNEFEIKSAGLDGQMNTEDDLTVTGR</sequence>
<dbReference type="InterPro" id="IPR045584">
    <property type="entry name" value="Pilin-like"/>
</dbReference>
<dbReference type="EMBL" id="FXUG01000008">
    <property type="protein sequence ID" value="SMP63343.1"/>
    <property type="molecule type" value="Genomic_DNA"/>
</dbReference>
<organism evidence="5 6">
    <name type="scientific">Neorhodopirellula lusitana</name>
    <dbReference type="NCBI Taxonomy" id="445327"/>
    <lineage>
        <taxon>Bacteria</taxon>
        <taxon>Pseudomonadati</taxon>
        <taxon>Planctomycetota</taxon>
        <taxon>Planctomycetia</taxon>
        <taxon>Pirellulales</taxon>
        <taxon>Pirellulaceae</taxon>
        <taxon>Neorhodopirellula</taxon>
    </lineage>
</organism>
<keyword evidence="3" id="KW-1133">Transmembrane helix</keyword>
<protein>
    <submittedName>
        <fullName evidence="5">Type II secretion system protein G (GspG)</fullName>
    </submittedName>
</protein>
<dbReference type="Proteomes" id="UP001158067">
    <property type="component" value="Unassembled WGS sequence"/>
</dbReference>
<dbReference type="InterPro" id="IPR012902">
    <property type="entry name" value="N_methyl_site"/>
</dbReference>
<evidence type="ECO:0000256" key="1">
    <source>
        <dbReference type="ARBA" id="ARBA00022481"/>
    </source>
</evidence>
<dbReference type="InterPro" id="IPR000983">
    <property type="entry name" value="Bac_GSPG_pilin"/>
</dbReference>
<feature type="compositionally biased region" description="Polar residues" evidence="2">
    <location>
        <begin position="10"/>
        <end position="33"/>
    </location>
</feature>
<accession>A0ABY1Q965</accession>
<reference evidence="5 6" key="1">
    <citation type="submission" date="2017-05" db="EMBL/GenBank/DDBJ databases">
        <authorList>
            <person name="Varghese N."/>
            <person name="Submissions S."/>
        </authorList>
    </citation>
    <scope>NUCLEOTIDE SEQUENCE [LARGE SCALE GENOMIC DNA]</scope>
    <source>
        <strain evidence="5 6">DSM 25457</strain>
    </source>
</reference>
<dbReference type="NCBIfam" id="TIGR02532">
    <property type="entry name" value="IV_pilin_GFxxxE"/>
    <property type="match status" value="1"/>
</dbReference>
<dbReference type="Pfam" id="PF07963">
    <property type="entry name" value="N_methyl"/>
    <property type="match status" value="1"/>
</dbReference>
<dbReference type="Gene3D" id="3.30.700.10">
    <property type="entry name" value="Glycoprotein, Type 4 Pilin"/>
    <property type="match status" value="1"/>
</dbReference>
<feature type="region of interest" description="Disordered" evidence="2">
    <location>
        <begin position="1"/>
        <end position="51"/>
    </location>
</feature>
<name>A0ABY1Q965_9BACT</name>
<comment type="caution">
    <text evidence="5">The sequence shown here is derived from an EMBL/GenBank/DDBJ whole genome shotgun (WGS) entry which is preliminary data.</text>
</comment>
<dbReference type="Pfam" id="PF08334">
    <property type="entry name" value="T2SSG"/>
    <property type="match status" value="1"/>
</dbReference>
<evidence type="ECO:0000313" key="6">
    <source>
        <dbReference type="Proteomes" id="UP001158067"/>
    </source>
</evidence>
<dbReference type="SUPFAM" id="SSF54523">
    <property type="entry name" value="Pili subunits"/>
    <property type="match status" value="1"/>
</dbReference>
<keyword evidence="6" id="KW-1185">Reference proteome</keyword>
<feature type="transmembrane region" description="Helical" evidence="3">
    <location>
        <begin position="59"/>
        <end position="80"/>
    </location>
</feature>
<keyword evidence="3" id="KW-0812">Transmembrane</keyword>
<keyword evidence="1" id="KW-0488">Methylation</keyword>
<dbReference type="PROSITE" id="PS00409">
    <property type="entry name" value="PROKAR_NTER_METHYL"/>
    <property type="match status" value="1"/>
</dbReference>
<evidence type="ECO:0000256" key="2">
    <source>
        <dbReference type="SAM" id="MobiDB-lite"/>
    </source>
</evidence>
<proteinExistence type="predicted"/>
<gene>
    <name evidence="5" type="ORF">SAMN06265222_10855</name>
</gene>
<feature type="domain" description="Type II secretion system protein GspG C-terminal" evidence="4">
    <location>
        <begin position="79"/>
        <end position="175"/>
    </location>
</feature>
<evidence type="ECO:0000256" key="3">
    <source>
        <dbReference type="SAM" id="Phobius"/>
    </source>
</evidence>
<evidence type="ECO:0000259" key="4">
    <source>
        <dbReference type="Pfam" id="PF08334"/>
    </source>
</evidence>